<sequence length="612" mass="67796">MGGCCCCSSKRTELNGTPAYYHCLGASEEHELLSSRHGAASTLSTGRLVDTNLGISPPDTYRPPPAPIPYDVDLGHPQTPPAAENAFNGNLEVHITGVAYAAMLDTGNFVLASHDSTYLWQSFNHPTDTILPTQILNQGIKLIALFSEQILPYWATATVGSGFQVIYNESGDIYLIENNGRKLSDVLSNKELTEGLYQRAILEYDGVFRQYVHPKSVGSGAPIAWDADKIFFIERFVMKDHMEQKSLLGEIVNYMAVDVQRAGDYSWYLHDIWMLPLQIILVLAILYKNDGIAPVATFIATIISIVVTVPLAKMQEDYQDKLMAAKDDRMRKTSECLRNMRILKLHAWEDSSQQEEELQEDATIVLPRGITNIAIEIKNGEFCWYLTSSKLTLSGIQMKVERGMRVAVCGMVGSGKSSFLSCILGEILKISGEHGDQTIISDKGINLSGGQKQRVQLARALYQDVDIYLLDDPFSAVDAHIGRHIIQAGKYNDLLQAGTDFKTVVSAHHEAIEAMDIPSLSSEDSDEIMPPSGFVVLKCDTRANNIESLAKEVQEAGRILNRVSIDRSVVDLYIPFRLENLSMQKIGNFELHVQCLTNVGENPFELTGQVTL</sequence>
<evidence type="ECO:0000313" key="17">
    <source>
        <dbReference type="EMBL" id="RVW47391.1"/>
    </source>
</evidence>
<dbReference type="GO" id="GO:0016887">
    <property type="term" value="F:ATP hydrolysis activity"/>
    <property type="evidence" value="ECO:0007669"/>
    <property type="project" value="InterPro"/>
</dbReference>
<evidence type="ECO:0000256" key="4">
    <source>
        <dbReference type="ARBA" id="ARBA00022448"/>
    </source>
</evidence>
<dbReference type="InterPro" id="IPR003439">
    <property type="entry name" value="ABC_transporter-like_ATP-bd"/>
</dbReference>
<keyword evidence="4" id="KW-0813">Transport</keyword>
<dbReference type="InterPro" id="IPR036426">
    <property type="entry name" value="Bulb-type_lectin_dom_sf"/>
</dbReference>
<dbReference type="PROSITE" id="PS50929">
    <property type="entry name" value="ABC_TM1F"/>
    <property type="match status" value="1"/>
</dbReference>
<feature type="domain" description="ABC transporter" evidence="15">
    <location>
        <begin position="375"/>
        <end position="550"/>
    </location>
</feature>
<evidence type="ECO:0000256" key="2">
    <source>
        <dbReference type="ARBA" id="ARBA00009726"/>
    </source>
</evidence>
<dbReference type="InterPro" id="IPR050173">
    <property type="entry name" value="ABC_transporter_C-like"/>
</dbReference>
<evidence type="ECO:0000259" key="15">
    <source>
        <dbReference type="PROSITE" id="PS50893"/>
    </source>
</evidence>
<evidence type="ECO:0000256" key="9">
    <source>
        <dbReference type="ARBA" id="ARBA00022989"/>
    </source>
</evidence>
<keyword evidence="8" id="KW-0067">ATP-binding</keyword>
<dbReference type="PROSITE" id="PS00211">
    <property type="entry name" value="ABC_TRANSPORTER_1"/>
    <property type="match status" value="1"/>
</dbReference>
<name>A0A438EI62_VITVI</name>
<dbReference type="SUPFAM" id="SSF51110">
    <property type="entry name" value="alpha-D-mannose-specific plant lectins"/>
    <property type="match status" value="1"/>
</dbReference>
<feature type="domain" description="ABC transmembrane type-1" evidence="16">
    <location>
        <begin position="249"/>
        <end position="355"/>
    </location>
</feature>
<dbReference type="InterPro" id="IPR017871">
    <property type="entry name" value="ABC_transporter-like_CS"/>
</dbReference>
<dbReference type="Pfam" id="PF00664">
    <property type="entry name" value="ABC_membrane"/>
    <property type="match status" value="1"/>
</dbReference>
<evidence type="ECO:0000256" key="14">
    <source>
        <dbReference type="SAM" id="Phobius"/>
    </source>
</evidence>
<dbReference type="GO" id="GO:0005524">
    <property type="term" value="F:ATP binding"/>
    <property type="evidence" value="ECO:0007669"/>
    <property type="project" value="UniProtKB-KW"/>
</dbReference>
<dbReference type="Pfam" id="PF01453">
    <property type="entry name" value="B_lectin"/>
    <property type="match status" value="1"/>
</dbReference>
<dbReference type="SUPFAM" id="SSF90123">
    <property type="entry name" value="ABC transporter transmembrane region"/>
    <property type="match status" value="1"/>
</dbReference>
<dbReference type="GO" id="GO:0016020">
    <property type="term" value="C:membrane"/>
    <property type="evidence" value="ECO:0007669"/>
    <property type="project" value="UniProtKB-SubCell"/>
</dbReference>
<evidence type="ECO:0000256" key="7">
    <source>
        <dbReference type="ARBA" id="ARBA00022741"/>
    </source>
</evidence>
<keyword evidence="12" id="KW-0325">Glycoprotein</keyword>
<keyword evidence="11" id="KW-1015">Disulfide bond</keyword>
<evidence type="ECO:0000313" key="18">
    <source>
        <dbReference type="Proteomes" id="UP000288805"/>
    </source>
</evidence>
<comment type="caution">
    <text evidence="17">The sequence shown here is derived from an EMBL/GenBank/DDBJ whole genome shotgun (WGS) entry which is preliminary data.</text>
</comment>
<dbReference type="InterPro" id="IPR001480">
    <property type="entry name" value="Bulb-type_lectin_dom"/>
</dbReference>
<dbReference type="InterPro" id="IPR003593">
    <property type="entry name" value="AAA+_ATPase"/>
</dbReference>
<evidence type="ECO:0000256" key="1">
    <source>
        <dbReference type="ARBA" id="ARBA00004370"/>
    </source>
</evidence>
<gene>
    <name evidence="17" type="primary">ABCC5_1</name>
    <name evidence="17" type="ORF">CK203_105902</name>
</gene>
<comment type="similarity">
    <text evidence="2">Belongs to the ABC transporter superfamily. ABCC family. Conjugate transporter (TC 3.A.1.208) subfamily.</text>
</comment>
<dbReference type="PANTHER" id="PTHR24223">
    <property type="entry name" value="ATP-BINDING CASSETTE SUB-FAMILY C"/>
    <property type="match status" value="1"/>
</dbReference>
<evidence type="ECO:0000256" key="6">
    <source>
        <dbReference type="ARBA" id="ARBA00022729"/>
    </source>
</evidence>
<dbReference type="InterPro" id="IPR011527">
    <property type="entry name" value="ABC1_TM_dom"/>
</dbReference>
<accession>A0A438EI62</accession>
<dbReference type="EC" id="7.6.2.2" evidence="3"/>
<proteinExistence type="inferred from homology"/>
<evidence type="ECO:0000256" key="10">
    <source>
        <dbReference type="ARBA" id="ARBA00023136"/>
    </source>
</evidence>
<comment type="catalytic activity">
    <reaction evidence="13">
        <text>ATP + H2O + xenobioticSide 1 = ADP + phosphate + xenobioticSide 2.</text>
        <dbReference type="EC" id="7.6.2.2"/>
    </reaction>
</comment>
<dbReference type="Pfam" id="PF00005">
    <property type="entry name" value="ABC_tran"/>
    <property type="match status" value="1"/>
</dbReference>
<keyword evidence="5 14" id="KW-0812">Transmembrane</keyword>
<dbReference type="Gene3D" id="3.40.50.300">
    <property type="entry name" value="P-loop containing nucleotide triphosphate hydrolases"/>
    <property type="match status" value="2"/>
</dbReference>
<evidence type="ECO:0000256" key="5">
    <source>
        <dbReference type="ARBA" id="ARBA00022692"/>
    </source>
</evidence>
<dbReference type="SUPFAM" id="SSF52540">
    <property type="entry name" value="P-loop containing nucleoside triphosphate hydrolases"/>
    <property type="match status" value="1"/>
</dbReference>
<keyword evidence="6" id="KW-0732">Signal</keyword>
<evidence type="ECO:0000256" key="12">
    <source>
        <dbReference type="ARBA" id="ARBA00023180"/>
    </source>
</evidence>
<evidence type="ECO:0000256" key="8">
    <source>
        <dbReference type="ARBA" id="ARBA00022840"/>
    </source>
</evidence>
<dbReference type="PANTHER" id="PTHR24223:SF189">
    <property type="entry name" value="ABC TRANSPORTER C FAMILY MEMBER 5"/>
    <property type="match status" value="1"/>
</dbReference>
<dbReference type="Gene3D" id="1.20.1560.10">
    <property type="entry name" value="ABC transporter type 1, transmembrane domain"/>
    <property type="match status" value="1"/>
</dbReference>
<protein>
    <recommendedName>
        <fullName evidence="3">ABC-type xenobiotic transporter</fullName>
        <ecNumber evidence="3">7.6.2.2</ecNumber>
    </recommendedName>
</protein>
<dbReference type="SMART" id="SM00382">
    <property type="entry name" value="AAA"/>
    <property type="match status" value="1"/>
</dbReference>
<evidence type="ECO:0000256" key="3">
    <source>
        <dbReference type="ARBA" id="ARBA00012191"/>
    </source>
</evidence>
<dbReference type="GO" id="GO:0008559">
    <property type="term" value="F:ABC-type xenobiotic transporter activity"/>
    <property type="evidence" value="ECO:0007669"/>
    <property type="project" value="UniProtKB-EC"/>
</dbReference>
<evidence type="ECO:0000259" key="16">
    <source>
        <dbReference type="PROSITE" id="PS50929"/>
    </source>
</evidence>
<dbReference type="InterPro" id="IPR036640">
    <property type="entry name" value="ABC1_TM_sf"/>
</dbReference>
<keyword evidence="10 14" id="KW-0472">Membrane</keyword>
<reference evidence="17 18" key="1">
    <citation type="journal article" date="2018" name="PLoS Genet.">
        <title>Population sequencing reveals clonal diversity and ancestral inbreeding in the grapevine cultivar Chardonnay.</title>
        <authorList>
            <person name="Roach M.J."/>
            <person name="Johnson D.L."/>
            <person name="Bohlmann J."/>
            <person name="van Vuuren H.J."/>
            <person name="Jones S.J."/>
            <person name="Pretorius I.S."/>
            <person name="Schmidt S.A."/>
            <person name="Borneman A.R."/>
        </authorList>
    </citation>
    <scope>NUCLEOTIDE SEQUENCE [LARGE SCALE GENOMIC DNA]</scope>
    <source>
        <strain evidence="18">cv. Chardonnay</strain>
        <tissue evidence="17">Leaf</tissue>
    </source>
</reference>
<keyword evidence="9 14" id="KW-1133">Transmembrane helix</keyword>
<organism evidence="17 18">
    <name type="scientific">Vitis vinifera</name>
    <name type="common">Grape</name>
    <dbReference type="NCBI Taxonomy" id="29760"/>
    <lineage>
        <taxon>Eukaryota</taxon>
        <taxon>Viridiplantae</taxon>
        <taxon>Streptophyta</taxon>
        <taxon>Embryophyta</taxon>
        <taxon>Tracheophyta</taxon>
        <taxon>Spermatophyta</taxon>
        <taxon>Magnoliopsida</taxon>
        <taxon>eudicotyledons</taxon>
        <taxon>Gunneridae</taxon>
        <taxon>Pentapetalae</taxon>
        <taxon>rosids</taxon>
        <taxon>Vitales</taxon>
        <taxon>Vitaceae</taxon>
        <taxon>Viteae</taxon>
        <taxon>Vitis</taxon>
    </lineage>
</organism>
<evidence type="ECO:0000256" key="11">
    <source>
        <dbReference type="ARBA" id="ARBA00023157"/>
    </source>
</evidence>
<feature type="transmembrane region" description="Helical" evidence="14">
    <location>
        <begin position="292"/>
        <end position="312"/>
    </location>
</feature>
<comment type="subcellular location">
    <subcellularLocation>
        <location evidence="1">Membrane</location>
    </subcellularLocation>
</comment>
<feature type="transmembrane region" description="Helical" evidence="14">
    <location>
        <begin position="265"/>
        <end position="286"/>
    </location>
</feature>
<dbReference type="InterPro" id="IPR027417">
    <property type="entry name" value="P-loop_NTPase"/>
</dbReference>
<dbReference type="EMBL" id="QGNW01001284">
    <property type="protein sequence ID" value="RVW47391.1"/>
    <property type="molecule type" value="Genomic_DNA"/>
</dbReference>
<evidence type="ECO:0000256" key="13">
    <source>
        <dbReference type="ARBA" id="ARBA00034018"/>
    </source>
</evidence>
<dbReference type="AlphaFoldDB" id="A0A438EI62"/>
<keyword evidence="7" id="KW-0547">Nucleotide-binding</keyword>
<dbReference type="PROSITE" id="PS50893">
    <property type="entry name" value="ABC_TRANSPORTER_2"/>
    <property type="match status" value="1"/>
</dbReference>
<dbReference type="Proteomes" id="UP000288805">
    <property type="component" value="Unassembled WGS sequence"/>
</dbReference>